<comment type="similarity">
    <text evidence="9">Belongs to the 'phage' integrase family. XerC subfamily.</text>
</comment>
<feature type="active site" description="O-(3'-phospho-DNA)-tyrosine intermediate" evidence="9">
    <location>
        <position position="308"/>
    </location>
</feature>
<dbReference type="InterPro" id="IPR044068">
    <property type="entry name" value="CB"/>
</dbReference>
<accession>K6QBG1</accession>
<evidence type="ECO:0000256" key="10">
    <source>
        <dbReference type="SAM" id="MobiDB-lite"/>
    </source>
</evidence>
<keyword evidence="4 9" id="KW-0159">Chromosome partition</keyword>
<keyword evidence="5 9" id="KW-0229">DNA integration</keyword>
<dbReference type="GO" id="GO:0007059">
    <property type="term" value="P:chromosome segregation"/>
    <property type="evidence" value="ECO:0007669"/>
    <property type="project" value="UniProtKB-UniRule"/>
</dbReference>
<feature type="active site" evidence="9">
    <location>
        <position position="276"/>
    </location>
</feature>
<dbReference type="GO" id="GO:0009037">
    <property type="term" value="F:tyrosine-based site-specific recombinase activity"/>
    <property type="evidence" value="ECO:0007669"/>
    <property type="project" value="UniProtKB-UniRule"/>
</dbReference>
<dbReference type="Gene3D" id="1.10.443.10">
    <property type="entry name" value="Intergrase catalytic core"/>
    <property type="match status" value="1"/>
</dbReference>
<evidence type="ECO:0000256" key="9">
    <source>
        <dbReference type="HAMAP-Rule" id="MF_01808"/>
    </source>
</evidence>
<keyword evidence="2 9" id="KW-0963">Cytoplasm</keyword>
<feature type="domain" description="Core-binding (CB)" evidence="12">
    <location>
        <begin position="20"/>
        <end position="109"/>
    </location>
</feature>
<dbReference type="PROSITE" id="PS51900">
    <property type="entry name" value="CB"/>
    <property type="match status" value="1"/>
</dbReference>
<feature type="domain" description="Tyr recombinase" evidence="11">
    <location>
        <begin position="130"/>
        <end position="321"/>
    </location>
</feature>
<dbReference type="NCBIfam" id="NF001399">
    <property type="entry name" value="PRK00283.1"/>
    <property type="match status" value="1"/>
</dbReference>
<dbReference type="HOGENOM" id="CLU_027562_9_0_9"/>
<dbReference type="eggNOG" id="COG4974">
    <property type="taxonomic scope" value="Bacteria"/>
</dbReference>
<feature type="active site" evidence="9">
    <location>
        <position position="171"/>
    </location>
</feature>
<dbReference type="InterPro" id="IPR010998">
    <property type="entry name" value="Integrase_recombinase_N"/>
</dbReference>
<evidence type="ECO:0000256" key="4">
    <source>
        <dbReference type="ARBA" id="ARBA00022829"/>
    </source>
</evidence>
<dbReference type="EMBL" id="AENY02000005">
    <property type="protein sequence ID" value="EKP93686.1"/>
    <property type="molecule type" value="Genomic_DNA"/>
</dbReference>
<feature type="active site" evidence="9">
    <location>
        <position position="299"/>
    </location>
</feature>
<evidence type="ECO:0000256" key="5">
    <source>
        <dbReference type="ARBA" id="ARBA00022908"/>
    </source>
</evidence>
<dbReference type="Pfam" id="PF00589">
    <property type="entry name" value="Phage_integrase"/>
    <property type="match status" value="1"/>
</dbReference>
<feature type="active site" evidence="9">
    <location>
        <position position="195"/>
    </location>
</feature>
<dbReference type="InterPro" id="IPR023009">
    <property type="entry name" value="Tyrosine_recombinase_XerC/XerD"/>
</dbReference>
<dbReference type="GO" id="GO:0006313">
    <property type="term" value="P:DNA transposition"/>
    <property type="evidence" value="ECO:0007669"/>
    <property type="project" value="UniProtKB-UniRule"/>
</dbReference>
<dbReference type="Proteomes" id="UP000005710">
    <property type="component" value="Unassembled WGS sequence"/>
</dbReference>
<evidence type="ECO:0000313" key="14">
    <source>
        <dbReference type="Proteomes" id="UP000005710"/>
    </source>
</evidence>
<dbReference type="InterPro" id="IPR004107">
    <property type="entry name" value="Integrase_SAM-like_N"/>
</dbReference>
<dbReference type="PANTHER" id="PTHR30349">
    <property type="entry name" value="PHAGE INTEGRASE-RELATED"/>
    <property type="match status" value="1"/>
</dbReference>
<reference evidence="13" key="2">
    <citation type="submission" date="2012-10" db="EMBL/GenBank/DDBJ databases">
        <title>Improved high-quality draft of Thermaerobacter subterraneus C21, DSM 13965.</title>
        <authorList>
            <consortium name="DOE Joint Genome Institute"/>
            <person name="Eisen J."/>
            <person name="Huntemann M."/>
            <person name="Wei C.-L."/>
            <person name="Han J."/>
            <person name="Detter J.C."/>
            <person name="Han C."/>
            <person name="Tapia R."/>
            <person name="Chen A."/>
            <person name="Kyrpides N."/>
            <person name="Mavromatis K."/>
            <person name="Markowitz V."/>
            <person name="Szeto E."/>
            <person name="Ivanova N."/>
            <person name="Mikhailova N."/>
            <person name="Ovchinnikova G."/>
            <person name="Pagani I."/>
            <person name="Pati A."/>
            <person name="Goodwin L."/>
            <person name="Nordberg H.P."/>
            <person name="Cantor M.N."/>
            <person name="Hua S.X."/>
            <person name="Woyke T."/>
            <person name="Eisen J."/>
            <person name="Klenk H.-P."/>
        </authorList>
    </citation>
    <scope>NUCLEOTIDE SEQUENCE [LARGE SCALE GENOMIC DNA]</scope>
    <source>
        <strain evidence="13">DSM 13965</strain>
    </source>
</reference>
<gene>
    <name evidence="9" type="primary">xerC</name>
    <name evidence="13" type="ORF">ThesuDRAFT_00283</name>
</gene>
<dbReference type="InterPro" id="IPR002104">
    <property type="entry name" value="Integrase_catalytic"/>
</dbReference>
<dbReference type="STRING" id="867903.ThesuDRAFT_00283"/>
<evidence type="ECO:0000256" key="2">
    <source>
        <dbReference type="ARBA" id="ARBA00022490"/>
    </source>
</evidence>
<keyword evidence="14" id="KW-1185">Reference proteome</keyword>
<dbReference type="Gene3D" id="1.10.150.130">
    <property type="match status" value="1"/>
</dbReference>
<keyword evidence="7 9" id="KW-0233">DNA recombination</keyword>
<name>K6QBG1_9FIRM</name>
<evidence type="ECO:0000256" key="8">
    <source>
        <dbReference type="ARBA" id="ARBA00023306"/>
    </source>
</evidence>
<feature type="region of interest" description="Disordered" evidence="10">
    <location>
        <begin position="330"/>
        <end position="380"/>
    </location>
</feature>
<dbReference type="GO" id="GO:0005737">
    <property type="term" value="C:cytoplasm"/>
    <property type="evidence" value="ECO:0007669"/>
    <property type="project" value="UniProtKB-SubCell"/>
</dbReference>
<dbReference type="InterPro" id="IPR013762">
    <property type="entry name" value="Integrase-like_cat_sf"/>
</dbReference>
<protein>
    <recommendedName>
        <fullName evidence="9">Tyrosine recombinase XerC</fullName>
    </recommendedName>
</protein>
<reference evidence="13" key="1">
    <citation type="submission" date="2010-10" db="EMBL/GenBank/DDBJ databases">
        <authorList>
            <consortium name="US DOE Joint Genome Institute (JGI-PGF)"/>
            <person name="Lucas S."/>
            <person name="Copeland A."/>
            <person name="Lapidus A."/>
            <person name="Bruce D."/>
            <person name="Goodwin L."/>
            <person name="Pitluck S."/>
            <person name="Kyrpides N."/>
            <person name="Mavromatis K."/>
            <person name="Detter J.C."/>
            <person name="Han C."/>
            <person name="Land M."/>
            <person name="Hauser L."/>
            <person name="Markowitz V."/>
            <person name="Cheng J.-F."/>
            <person name="Hugenholtz P."/>
            <person name="Woyke T."/>
            <person name="Wu D."/>
            <person name="Pukall R."/>
            <person name="Wahrenburg C."/>
            <person name="Brambilla E."/>
            <person name="Klenk H.-P."/>
            <person name="Eisen J.A."/>
        </authorList>
    </citation>
    <scope>NUCLEOTIDE SEQUENCE [LARGE SCALE GENOMIC DNA]</scope>
    <source>
        <strain evidence="13">DSM 13965</strain>
    </source>
</reference>
<dbReference type="PANTHER" id="PTHR30349:SF77">
    <property type="entry name" value="TYROSINE RECOMBINASE XERC"/>
    <property type="match status" value="1"/>
</dbReference>
<evidence type="ECO:0000259" key="12">
    <source>
        <dbReference type="PROSITE" id="PS51900"/>
    </source>
</evidence>
<keyword evidence="6 9" id="KW-0238">DNA-binding</keyword>
<feature type="active site" evidence="9">
    <location>
        <position position="273"/>
    </location>
</feature>
<dbReference type="HAMAP" id="MF_01808">
    <property type="entry name" value="Recomb_XerC_XerD"/>
    <property type="match status" value="1"/>
</dbReference>
<organism evidence="13 14">
    <name type="scientific">Thermaerobacter subterraneus DSM 13965</name>
    <dbReference type="NCBI Taxonomy" id="867903"/>
    <lineage>
        <taxon>Bacteria</taxon>
        <taxon>Bacillati</taxon>
        <taxon>Bacillota</taxon>
        <taxon>Clostridia</taxon>
        <taxon>Eubacteriales</taxon>
        <taxon>Clostridiales Family XVII. Incertae Sedis</taxon>
        <taxon>Thermaerobacter</taxon>
    </lineage>
</organism>
<evidence type="ECO:0000256" key="3">
    <source>
        <dbReference type="ARBA" id="ARBA00022618"/>
    </source>
</evidence>
<dbReference type="GO" id="GO:0051301">
    <property type="term" value="P:cell division"/>
    <property type="evidence" value="ECO:0007669"/>
    <property type="project" value="UniProtKB-KW"/>
</dbReference>
<dbReference type="Pfam" id="PF02899">
    <property type="entry name" value="Phage_int_SAM_1"/>
    <property type="match status" value="1"/>
</dbReference>
<dbReference type="PROSITE" id="PS51898">
    <property type="entry name" value="TYR_RECOMBINASE"/>
    <property type="match status" value="1"/>
</dbReference>
<feature type="compositionally biased region" description="Low complexity" evidence="10">
    <location>
        <begin position="330"/>
        <end position="363"/>
    </location>
</feature>
<keyword evidence="8 9" id="KW-0131">Cell cycle</keyword>
<keyword evidence="3 9" id="KW-0132">Cell division</keyword>
<dbReference type="SUPFAM" id="SSF56349">
    <property type="entry name" value="DNA breaking-rejoining enzymes"/>
    <property type="match status" value="1"/>
</dbReference>
<dbReference type="InterPro" id="IPR011010">
    <property type="entry name" value="DNA_brk_join_enz"/>
</dbReference>
<dbReference type="GO" id="GO:0003677">
    <property type="term" value="F:DNA binding"/>
    <property type="evidence" value="ECO:0007669"/>
    <property type="project" value="UniProtKB-UniRule"/>
</dbReference>
<dbReference type="CDD" id="cd00798">
    <property type="entry name" value="INT_XerDC_C"/>
    <property type="match status" value="1"/>
</dbReference>
<evidence type="ECO:0000259" key="11">
    <source>
        <dbReference type="PROSITE" id="PS51898"/>
    </source>
</evidence>
<comment type="subcellular location">
    <subcellularLocation>
        <location evidence="1 9">Cytoplasm</location>
    </subcellularLocation>
</comment>
<evidence type="ECO:0000256" key="1">
    <source>
        <dbReference type="ARBA" id="ARBA00004496"/>
    </source>
</evidence>
<comment type="subunit">
    <text evidence="9">Forms a cyclic heterotetrameric complex composed of two molecules of XerC and two molecules of XerD.</text>
</comment>
<proteinExistence type="inferred from homology"/>
<dbReference type="AlphaFoldDB" id="K6QBG1"/>
<sequence>MTRRLCPGGETVTRIPAGSLPAADVVEAYLDHLRLERGLSPRTVEAYAGDLAGWLQFLGLEPPVGAAALAGVSGRDLRRWLAHLEERGLARASVARKLAAVRGLFRYAVREGWLAASPAARLATPRLRRRLPRVYTPEEAQALLEAAASGHGPAALRDRAILELLYGCGLRVAELSGLDLDDVDLEGGWLRVYGKGGKERILPLAGPVAAALRAYLEEGRPGFLEGRRHRPCRPADAQAVFLNRWGGRLSPRGIQAIVRRVGAVVARLQAHPHLLRHTFATHLLDGGAGLRAVQELLGHASLAATQVYTHVSRARLWAVYQQAHPRARPAPAAAVPAPGAAAPEPEGLGAPPSAGAPGSPAGYGPAGGRQGLQPGSSPSG</sequence>
<evidence type="ECO:0000256" key="7">
    <source>
        <dbReference type="ARBA" id="ARBA00023172"/>
    </source>
</evidence>
<comment type="caution">
    <text evidence="13">The sequence shown here is derived from an EMBL/GenBank/DDBJ whole genome shotgun (WGS) entry which is preliminary data.</text>
</comment>
<evidence type="ECO:0000256" key="6">
    <source>
        <dbReference type="ARBA" id="ARBA00023125"/>
    </source>
</evidence>
<comment type="function">
    <text evidence="9">Site-specific tyrosine recombinase, which acts by catalyzing the cutting and rejoining of the recombining DNA molecules. The XerC-XerD complex is essential to convert dimers of the bacterial chromosome into monomers to permit their segregation at cell division. It also contributes to the segregational stability of plasmids.</text>
</comment>
<evidence type="ECO:0000313" key="13">
    <source>
        <dbReference type="EMBL" id="EKP93686.1"/>
    </source>
</evidence>
<dbReference type="InterPro" id="IPR050090">
    <property type="entry name" value="Tyrosine_recombinase_XerCD"/>
</dbReference>